<evidence type="ECO:0000313" key="2">
    <source>
        <dbReference type="EMBL" id="CAA2964436.1"/>
    </source>
</evidence>
<reference evidence="2 3" key="1">
    <citation type="submission" date="2019-12" db="EMBL/GenBank/DDBJ databases">
        <authorList>
            <person name="Alioto T."/>
            <person name="Alioto T."/>
            <person name="Gomez Garrido J."/>
        </authorList>
    </citation>
    <scope>NUCLEOTIDE SEQUENCE [LARGE SCALE GENOMIC DNA]</scope>
</reference>
<comment type="caution">
    <text evidence="2">The sequence shown here is derived from an EMBL/GenBank/DDBJ whole genome shotgun (WGS) entry which is preliminary data.</text>
</comment>
<dbReference type="EMBL" id="CACTIH010001824">
    <property type="protein sequence ID" value="CAA2964436.1"/>
    <property type="molecule type" value="Genomic_DNA"/>
</dbReference>
<organism evidence="2 3">
    <name type="scientific">Olea europaea subsp. europaea</name>
    <dbReference type="NCBI Taxonomy" id="158383"/>
    <lineage>
        <taxon>Eukaryota</taxon>
        <taxon>Viridiplantae</taxon>
        <taxon>Streptophyta</taxon>
        <taxon>Embryophyta</taxon>
        <taxon>Tracheophyta</taxon>
        <taxon>Spermatophyta</taxon>
        <taxon>Magnoliopsida</taxon>
        <taxon>eudicotyledons</taxon>
        <taxon>Gunneridae</taxon>
        <taxon>Pentapetalae</taxon>
        <taxon>asterids</taxon>
        <taxon>lamiids</taxon>
        <taxon>Lamiales</taxon>
        <taxon>Oleaceae</taxon>
        <taxon>Oleeae</taxon>
        <taxon>Olea</taxon>
    </lineage>
</organism>
<gene>
    <name evidence="2" type="ORF">OLEA9_A058633</name>
</gene>
<dbReference type="Proteomes" id="UP000594638">
    <property type="component" value="Unassembled WGS sequence"/>
</dbReference>
<accession>A0A8S0QAH1</accession>
<sequence>MGGVGIALLLWFREDDGVGDAPVVMWAALLGSVKTPVLWWCLCGDDLWRLLCWWWCLYDGDSVCVVDLAVEWGFVEIRNTPPPVHHHPIASCTKPLQPPHSCNTTPDPDPVPPQQASHHRPSLTIATQNPPPRSQSKKLTGGGEAAIQPQQCRLAAPLYFALPPDRLARAPPSTATNPSLRCIASTTGASSCCAWNLPQ</sequence>
<evidence type="ECO:0000313" key="3">
    <source>
        <dbReference type="Proteomes" id="UP000594638"/>
    </source>
</evidence>
<dbReference type="AlphaFoldDB" id="A0A8S0QAH1"/>
<proteinExistence type="predicted"/>
<evidence type="ECO:0000256" key="1">
    <source>
        <dbReference type="SAM" id="MobiDB-lite"/>
    </source>
</evidence>
<dbReference type="Gramene" id="OE9A058633T1">
    <property type="protein sequence ID" value="OE9A058633C1"/>
    <property type="gene ID" value="OE9A058633"/>
</dbReference>
<name>A0A8S0QAH1_OLEEU</name>
<keyword evidence="3" id="KW-1185">Reference proteome</keyword>
<protein>
    <submittedName>
        <fullName evidence="2">Uncharacterized protein</fullName>
    </submittedName>
</protein>
<feature type="region of interest" description="Disordered" evidence="1">
    <location>
        <begin position="96"/>
        <end position="146"/>
    </location>
</feature>